<evidence type="ECO:0000313" key="2">
    <source>
        <dbReference type="Proteomes" id="UP000807342"/>
    </source>
</evidence>
<feature type="non-terminal residue" evidence="1">
    <location>
        <position position="1"/>
    </location>
</feature>
<protein>
    <submittedName>
        <fullName evidence="1">Uncharacterized protein</fullName>
    </submittedName>
</protein>
<dbReference type="Proteomes" id="UP000807342">
    <property type="component" value="Unassembled WGS sequence"/>
</dbReference>
<accession>A0A9P5WYP9</accession>
<gene>
    <name evidence="1" type="ORF">P691DRAFT_607665</name>
</gene>
<dbReference type="AlphaFoldDB" id="A0A9P5WYP9"/>
<organism evidence="1 2">
    <name type="scientific">Macrolepiota fuliginosa MF-IS2</name>
    <dbReference type="NCBI Taxonomy" id="1400762"/>
    <lineage>
        <taxon>Eukaryota</taxon>
        <taxon>Fungi</taxon>
        <taxon>Dikarya</taxon>
        <taxon>Basidiomycota</taxon>
        <taxon>Agaricomycotina</taxon>
        <taxon>Agaricomycetes</taxon>
        <taxon>Agaricomycetidae</taxon>
        <taxon>Agaricales</taxon>
        <taxon>Agaricineae</taxon>
        <taxon>Agaricaceae</taxon>
        <taxon>Macrolepiota</taxon>
    </lineage>
</organism>
<reference evidence="1" key="1">
    <citation type="submission" date="2020-11" db="EMBL/GenBank/DDBJ databases">
        <authorList>
            <consortium name="DOE Joint Genome Institute"/>
            <person name="Ahrendt S."/>
            <person name="Riley R."/>
            <person name="Andreopoulos W."/>
            <person name="Labutti K."/>
            <person name="Pangilinan J."/>
            <person name="Ruiz-Duenas F.J."/>
            <person name="Barrasa J.M."/>
            <person name="Sanchez-Garcia M."/>
            <person name="Camarero S."/>
            <person name="Miyauchi S."/>
            <person name="Serrano A."/>
            <person name="Linde D."/>
            <person name="Babiker R."/>
            <person name="Drula E."/>
            <person name="Ayuso-Fernandez I."/>
            <person name="Pacheco R."/>
            <person name="Padilla G."/>
            <person name="Ferreira P."/>
            <person name="Barriuso J."/>
            <person name="Kellner H."/>
            <person name="Castanera R."/>
            <person name="Alfaro M."/>
            <person name="Ramirez L."/>
            <person name="Pisabarro A.G."/>
            <person name="Kuo A."/>
            <person name="Tritt A."/>
            <person name="Lipzen A."/>
            <person name="He G."/>
            <person name="Yan M."/>
            <person name="Ng V."/>
            <person name="Cullen D."/>
            <person name="Martin F."/>
            <person name="Rosso M.-N."/>
            <person name="Henrissat B."/>
            <person name="Hibbett D."/>
            <person name="Martinez A.T."/>
            <person name="Grigoriev I.V."/>
        </authorList>
    </citation>
    <scope>NUCLEOTIDE SEQUENCE</scope>
    <source>
        <strain evidence="1">MF-IS2</strain>
    </source>
</reference>
<evidence type="ECO:0000313" key="1">
    <source>
        <dbReference type="EMBL" id="KAF9439756.1"/>
    </source>
</evidence>
<proteinExistence type="predicted"/>
<sequence>ICGLKPKFVEKGFKHPYCSRTCARRSGHGASPAACLLPGCRATGKPAFSNFCSHAHFAASVRQVRGAGCKQCGAQPSAVGELCVTCDRRARAGPRLRELNPDSSTFRHLQAQFVSEWESTGSNSPVLDKAYEVTLARDVGARHDAYRCVLRVYTEIRTFYSALCVCDLGCKENHLCN</sequence>
<keyword evidence="2" id="KW-1185">Reference proteome</keyword>
<comment type="caution">
    <text evidence="1">The sequence shown here is derived from an EMBL/GenBank/DDBJ whole genome shotgun (WGS) entry which is preliminary data.</text>
</comment>
<dbReference type="OrthoDB" id="2419903at2759"/>
<feature type="non-terminal residue" evidence="1">
    <location>
        <position position="177"/>
    </location>
</feature>
<dbReference type="EMBL" id="MU153486">
    <property type="protein sequence ID" value="KAF9439756.1"/>
    <property type="molecule type" value="Genomic_DNA"/>
</dbReference>
<name>A0A9P5WYP9_9AGAR</name>